<evidence type="ECO:0000256" key="1">
    <source>
        <dbReference type="ARBA" id="ARBA00001946"/>
    </source>
</evidence>
<comment type="cofactor">
    <cofactor evidence="1">
        <name>Mg(2+)</name>
        <dbReference type="ChEBI" id="CHEBI:18420"/>
    </cofactor>
</comment>
<evidence type="ECO:0000256" key="8">
    <source>
        <dbReference type="ARBA" id="ARBA00022840"/>
    </source>
</evidence>
<evidence type="ECO:0000256" key="2">
    <source>
        <dbReference type="ARBA" id="ARBA00005075"/>
    </source>
</evidence>
<gene>
    <name evidence="12" type="ORF">EV210_109128</name>
</gene>
<dbReference type="GO" id="GO:0042410">
    <property type="term" value="F:6-carboxyhexanoate-CoA ligase activity"/>
    <property type="evidence" value="ECO:0007669"/>
    <property type="project" value="UniProtKB-UniRule"/>
</dbReference>
<evidence type="ECO:0000256" key="10">
    <source>
        <dbReference type="ARBA" id="ARBA00049553"/>
    </source>
</evidence>
<dbReference type="InterPro" id="IPR005499">
    <property type="entry name" value="BioW"/>
</dbReference>
<comment type="pathway">
    <text evidence="2">Metabolic intermediate metabolism; pimeloyl-CoA biosynthesis; pimeloyl-CoA from pimelate: step 1/1.</text>
</comment>
<keyword evidence="7" id="KW-0093">Biotin biosynthesis</keyword>
<evidence type="ECO:0000313" key="12">
    <source>
        <dbReference type="EMBL" id="TCL36179.1"/>
    </source>
</evidence>
<organism evidence="12 13">
    <name type="scientific">Anaerospora hongkongensis</name>
    <dbReference type="NCBI Taxonomy" id="244830"/>
    <lineage>
        <taxon>Bacteria</taxon>
        <taxon>Bacillati</taxon>
        <taxon>Bacillota</taxon>
        <taxon>Negativicutes</taxon>
        <taxon>Selenomonadales</taxon>
        <taxon>Sporomusaceae</taxon>
        <taxon>Anaerospora</taxon>
    </lineage>
</organism>
<comment type="catalytic activity">
    <reaction evidence="10">
        <text>heptanedioate + ATP + CoA = 6-carboxyhexanoyl-CoA + AMP + diphosphate</text>
        <dbReference type="Rhea" id="RHEA:14781"/>
        <dbReference type="ChEBI" id="CHEBI:30616"/>
        <dbReference type="ChEBI" id="CHEBI:33019"/>
        <dbReference type="ChEBI" id="CHEBI:36165"/>
        <dbReference type="ChEBI" id="CHEBI:57287"/>
        <dbReference type="ChEBI" id="CHEBI:57360"/>
        <dbReference type="ChEBI" id="CHEBI:456215"/>
        <dbReference type="EC" id="6.2.1.14"/>
    </reaction>
</comment>
<keyword evidence="6" id="KW-0547">Nucleotide-binding</keyword>
<evidence type="ECO:0000256" key="4">
    <source>
        <dbReference type="ARBA" id="ARBA00012984"/>
    </source>
</evidence>
<evidence type="ECO:0000313" key="13">
    <source>
        <dbReference type="Proteomes" id="UP000295063"/>
    </source>
</evidence>
<keyword evidence="9" id="KW-0460">Magnesium</keyword>
<keyword evidence="8" id="KW-0067">ATP-binding</keyword>
<dbReference type="NCBIfam" id="NF002360">
    <property type="entry name" value="PRK01322.1"/>
    <property type="match status" value="1"/>
</dbReference>
<evidence type="ECO:0000256" key="5">
    <source>
        <dbReference type="ARBA" id="ARBA00022598"/>
    </source>
</evidence>
<sequence>MGGRHISGAERLVEKERIQQIAGEMVARALGHSRGCADFITVTIDAVNPEQVCRVPLLPVTTVDVPDAEAGRRAAMTILLQSGVSERAVCSAMALLLSLPDSMHGAMLVCRNTGKRLDEAGQAGIRVSRMDIADDQHYRQGLLAQGLTNIHVREALVLASKVAAAPGIVAEVCWSDDPEYTAGYVASAAGYCRITQLKEYGSPVGGRVFFLRPGTDLAALIDYLGQQPVLVTN</sequence>
<accession>A0A4R1PVG5</accession>
<evidence type="ECO:0000256" key="9">
    <source>
        <dbReference type="ARBA" id="ARBA00022842"/>
    </source>
</evidence>
<evidence type="ECO:0000256" key="11">
    <source>
        <dbReference type="NCBIfam" id="TIGR01204"/>
    </source>
</evidence>
<evidence type="ECO:0000256" key="7">
    <source>
        <dbReference type="ARBA" id="ARBA00022756"/>
    </source>
</evidence>
<dbReference type="UniPathway" id="UPA00999">
    <property type="reaction ID" value="UER00351"/>
</dbReference>
<dbReference type="NCBIfam" id="TIGR01204">
    <property type="entry name" value="bioW"/>
    <property type="match status" value="1"/>
</dbReference>
<keyword evidence="5 12" id="KW-0436">Ligase</keyword>
<dbReference type="AlphaFoldDB" id="A0A4R1PVG5"/>
<comment type="subunit">
    <text evidence="3">Homodimer.</text>
</comment>
<dbReference type="Proteomes" id="UP000295063">
    <property type="component" value="Unassembled WGS sequence"/>
</dbReference>
<proteinExistence type="predicted"/>
<protein>
    <recommendedName>
        <fullName evidence="4 11">6-carboxyhexanoate--CoA ligase</fullName>
        <ecNumber evidence="4 11">6.2.1.14</ecNumber>
    </recommendedName>
</protein>
<dbReference type="GO" id="GO:0009102">
    <property type="term" value="P:biotin biosynthetic process"/>
    <property type="evidence" value="ECO:0007669"/>
    <property type="project" value="UniProtKB-UniRule"/>
</dbReference>
<dbReference type="EC" id="6.2.1.14" evidence="4 11"/>
<dbReference type="EMBL" id="SLUI01000009">
    <property type="protein sequence ID" value="TCL36179.1"/>
    <property type="molecule type" value="Genomic_DNA"/>
</dbReference>
<keyword evidence="13" id="KW-1185">Reference proteome</keyword>
<name>A0A4R1PVG5_9FIRM</name>
<comment type="caution">
    <text evidence="12">The sequence shown here is derived from an EMBL/GenBank/DDBJ whole genome shotgun (WGS) entry which is preliminary data.</text>
</comment>
<evidence type="ECO:0000256" key="3">
    <source>
        <dbReference type="ARBA" id="ARBA00011738"/>
    </source>
</evidence>
<dbReference type="Pfam" id="PF03744">
    <property type="entry name" value="BioW"/>
    <property type="match status" value="1"/>
</dbReference>
<dbReference type="GO" id="GO:0005524">
    <property type="term" value="F:ATP binding"/>
    <property type="evidence" value="ECO:0007669"/>
    <property type="project" value="UniProtKB-KW"/>
</dbReference>
<evidence type="ECO:0000256" key="6">
    <source>
        <dbReference type="ARBA" id="ARBA00022741"/>
    </source>
</evidence>
<reference evidence="12 13" key="1">
    <citation type="submission" date="2019-03" db="EMBL/GenBank/DDBJ databases">
        <title>Genomic Encyclopedia of Type Strains, Phase IV (KMG-IV): sequencing the most valuable type-strain genomes for metagenomic binning, comparative biology and taxonomic classification.</title>
        <authorList>
            <person name="Goeker M."/>
        </authorList>
    </citation>
    <scope>NUCLEOTIDE SEQUENCE [LARGE SCALE GENOMIC DNA]</scope>
    <source>
        <strain evidence="12 13">DSM 15969</strain>
    </source>
</reference>